<evidence type="ECO:0000256" key="2">
    <source>
        <dbReference type="ARBA" id="ARBA00012255"/>
    </source>
</evidence>
<evidence type="ECO:0000259" key="7">
    <source>
        <dbReference type="Pfam" id="PF20811"/>
    </source>
</evidence>
<dbReference type="GO" id="GO:0005634">
    <property type="term" value="C:nucleus"/>
    <property type="evidence" value="ECO:0007669"/>
    <property type="project" value="TreeGrafter"/>
</dbReference>
<dbReference type="PANTHER" id="PTHR12837:SF0">
    <property type="entry name" value="POLY(ADP-RIBOSE) GLYCOHYDROLASE"/>
    <property type="match status" value="1"/>
</dbReference>
<comment type="caution">
    <text evidence="8">The sequence shown here is derived from an EMBL/GenBank/DDBJ whole genome shotgun (WGS) entry which is preliminary data.</text>
</comment>
<feature type="active site" evidence="4">
    <location>
        <position position="283"/>
    </location>
</feature>
<keyword evidence="9" id="KW-1185">Reference proteome</keyword>
<evidence type="ECO:0000259" key="6">
    <source>
        <dbReference type="Pfam" id="PF05028"/>
    </source>
</evidence>
<dbReference type="EMBL" id="JAJJMA010009000">
    <property type="protein sequence ID" value="MCL7022199.1"/>
    <property type="molecule type" value="Genomic_DNA"/>
</dbReference>
<gene>
    <name evidence="8" type="ORF">MKW94_002891</name>
</gene>
<sequence length="569" mass="64572">MENLENLNSILPFLPIILQQFSPCPSLSWPNQIIEALKSLSKGPDHSRVESGEVLFLAISDLRNSIGLSSFEINSFAEQGYSLFFDEITQLVRLMSRVESKKWFGEVVPALATLLLNLPGLLEEHYKNAEEISHGRKQGYPRINTGLRLLRSQESGIVVLSQELIAALLACSFFCLFPTFDRGAKHLPDINFDHLFAGLHPSYKQNQEHKIRCLIHYFERISSCMPIHCVSFERKVIPSESRPFCVSYPEADFWSKSTISLCHLEVLTSGLIEQQTREALEVDFANKYIGGGAIGRGCVQEEIRFMINPELIVGMFFLPCMDDNEAIEIVGVERFSNYTGYGSTFRFSGDYLDEKLIDCMGRRKTRIIAIDALYRPGMRQYRVKYLLRDINKAWCGFFDQIKYQNYQKALQEDEFCRDRLHCDNQASSNKPSTCGGLHGGGEEAHVIGNCREEQSNQDLEVQDDIGIATGNWGCGAFGGDPEMKAITQWLAASQALRPFISYYTFGEKPLQSFEQVSRWILSHGWTVGELWNMLVEYSTQRVNGEIHIGFFSWLLPLLPPPLELSVVST</sequence>
<evidence type="ECO:0000256" key="3">
    <source>
        <dbReference type="ARBA" id="ARBA00022801"/>
    </source>
</evidence>
<organism evidence="8 9">
    <name type="scientific">Papaver nudicaule</name>
    <name type="common">Iceland poppy</name>
    <dbReference type="NCBI Taxonomy" id="74823"/>
    <lineage>
        <taxon>Eukaryota</taxon>
        <taxon>Viridiplantae</taxon>
        <taxon>Streptophyta</taxon>
        <taxon>Embryophyta</taxon>
        <taxon>Tracheophyta</taxon>
        <taxon>Spermatophyta</taxon>
        <taxon>Magnoliopsida</taxon>
        <taxon>Ranunculales</taxon>
        <taxon>Papaveraceae</taxon>
        <taxon>Papaveroideae</taxon>
        <taxon>Papaver</taxon>
    </lineage>
</organism>
<keyword evidence="3" id="KW-0378">Hydrolase</keyword>
<dbReference type="AlphaFoldDB" id="A0AA41RQN9"/>
<evidence type="ECO:0000256" key="5">
    <source>
        <dbReference type="PIRSR" id="PIRSR607724-2"/>
    </source>
</evidence>
<dbReference type="EC" id="3.2.1.143" evidence="2"/>
<feature type="active site" evidence="4">
    <location>
        <position position="302"/>
    </location>
</feature>
<feature type="binding site" evidence="5">
    <location>
        <position position="341"/>
    </location>
    <ligand>
        <name>substrate</name>
    </ligand>
</feature>
<dbReference type="GO" id="GO:0009225">
    <property type="term" value="P:nucleotide-sugar metabolic process"/>
    <property type="evidence" value="ECO:0007669"/>
    <property type="project" value="TreeGrafter"/>
</dbReference>
<evidence type="ECO:0000313" key="9">
    <source>
        <dbReference type="Proteomes" id="UP001177140"/>
    </source>
</evidence>
<dbReference type="Pfam" id="PF05028">
    <property type="entry name" value="PARG_cat_C"/>
    <property type="match status" value="1"/>
</dbReference>
<proteinExistence type="inferred from homology"/>
<protein>
    <recommendedName>
        <fullName evidence="2">poly(ADP-ribose) glycohydrolase</fullName>
        <ecNumber evidence="2">3.2.1.143</ecNumber>
    </recommendedName>
</protein>
<dbReference type="GO" id="GO:1990966">
    <property type="term" value="P:ATP generation from poly-ADP-D-ribose"/>
    <property type="evidence" value="ECO:0007669"/>
    <property type="project" value="TreeGrafter"/>
</dbReference>
<dbReference type="InterPro" id="IPR048362">
    <property type="entry name" value="PARG_helical"/>
</dbReference>
<accession>A0AA41RQN9</accession>
<dbReference type="GO" id="GO:0004649">
    <property type="term" value="F:poly(ADP-ribose) glycohydrolase activity"/>
    <property type="evidence" value="ECO:0007669"/>
    <property type="project" value="UniProtKB-EC"/>
</dbReference>
<dbReference type="GO" id="GO:0005737">
    <property type="term" value="C:cytoplasm"/>
    <property type="evidence" value="ECO:0007669"/>
    <property type="project" value="TreeGrafter"/>
</dbReference>
<dbReference type="GO" id="GO:0005975">
    <property type="term" value="P:carbohydrate metabolic process"/>
    <property type="evidence" value="ECO:0007669"/>
    <property type="project" value="InterPro"/>
</dbReference>
<dbReference type="Proteomes" id="UP001177140">
    <property type="component" value="Unassembled WGS sequence"/>
</dbReference>
<dbReference type="Pfam" id="PF20811">
    <property type="entry name" value="PARG_cat_N"/>
    <property type="match status" value="1"/>
</dbReference>
<reference evidence="8" key="1">
    <citation type="submission" date="2022-03" db="EMBL/GenBank/DDBJ databases">
        <title>A functionally conserved STORR gene fusion in Papaver species that diverged 16.8 million years ago.</title>
        <authorList>
            <person name="Catania T."/>
        </authorList>
    </citation>
    <scope>NUCLEOTIDE SEQUENCE</scope>
    <source>
        <strain evidence="8">S-191538</strain>
    </source>
</reference>
<evidence type="ECO:0000256" key="4">
    <source>
        <dbReference type="PIRSR" id="PIRSR607724-1"/>
    </source>
</evidence>
<dbReference type="InterPro" id="IPR046372">
    <property type="entry name" value="PARG_cat_C"/>
</dbReference>
<dbReference type="GO" id="GO:0006282">
    <property type="term" value="P:regulation of DNA repair"/>
    <property type="evidence" value="ECO:0007669"/>
    <property type="project" value="InterPro"/>
</dbReference>
<feature type="active site" evidence="4">
    <location>
        <position position="301"/>
    </location>
</feature>
<feature type="binding site" evidence="5">
    <location>
        <position position="286"/>
    </location>
    <ligand>
        <name>substrate</name>
    </ligand>
</feature>
<comment type="similarity">
    <text evidence="1">Belongs to the poly(ADP-ribose) glycohydrolase family.</text>
</comment>
<feature type="binding site" evidence="5">
    <location>
        <position position="300"/>
    </location>
    <ligand>
        <name>substrate</name>
    </ligand>
</feature>
<name>A0AA41RQN9_PAPNU</name>
<evidence type="ECO:0000256" key="1">
    <source>
        <dbReference type="ARBA" id="ARBA00009545"/>
    </source>
</evidence>
<feature type="domain" description="PARG catalytic Macro" evidence="6">
    <location>
        <begin position="252"/>
        <end position="511"/>
    </location>
</feature>
<dbReference type="InterPro" id="IPR007724">
    <property type="entry name" value="Poly_GlycHdrlase"/>
</dbReference>
<feature type="domain" description="PARG helical" evidence="7">
    <location>
        <begin position="95"/>
        <end position="234"/>
    </location>
</feature>
<evidence type="ECO:0000313" key="8">
    <source>
        <dbReference type="EMBL" id="MCL7022199.1"/>
    </source>
</evidence>
<dbReference type="PANTHER" id="PTHR12837">
    <property type="entry name" value="POLY ADP-RIBOSE GLYCOHYDROLASE"/>
    <property type="match status" value="1"/>
</dbReference>